<dbReference type="OrthoDB" id="8450901at2"/>
<dbReference type="AlphaFoldDB" id="A0A4U1JRN8"/>
<accession>A0A4U1JRN8</accession>
<gene>
    <name evidence="1" type="ORF">FBT96_12325</name>
</gene>
<dbReference type="Proteomes" id="UP000310597">
    <property type="component" value="Unassembled WGS sequence"/>
</dbReference>
<name>A0A4U1JRN8_RHOCA</name>
<comment type="caution">
    <text evidence="1">The sequence shown here is derived from an EMBL/GenBank/DDBJ whole genome shotgun (WGS) entry which is preliminary data.</text>
</comment>
<reference evidence="1 2" key="1">
    <citation type="submission" date="2019-04" db="EMBL/GenBank/DDBJ databases">
        <title>Draft Whole-Genome sequence of the purple photosynthetic bacterium Rhodobacter capsulatus SP108 with an indigenous class A beta-lactamase.</title>
        <authorList>
            <person name="Robertson S."/>
            <person name="Meyer T.E."/>
            <person name="Kyndt J.A."/>
        </authorList>
    </citation>
    <scope>NUCLEOTIDE SEQUENCE [LARGE SCALE GENOMIC DNA]</scope>
    <source>
        <strain evidence="1 2">SP108</strain>
    </source>
</reference>
<dbReference type="EMBL" id="SWJZ01000050">
    <property type="protein sequence ID" value="TKD17924.1"/>
    <property type="molecule type" value="Genomic_DNA"/>
</dbReference>
<evidence type="ECO:0000313" key="1">
    <source>
        <dbReference type="EMBL" id="TKD17924.1"/>
    </source>
</evidence>
<organism evidence="1 2">
    <name type="scientific">Rhodobacter capsulatus</name>
    <name type="common">Rhodopseudomonas capsulata</name>
    <dbReference type="NCBI Taxonomy" id="1061"/>
    <lineage>
        <taxon>Bacteria</taxon>
        <taxon>Pseudomonadati</taxon>
        <taxon>Pseudomonadota</taxon>
        <taxon>Alphaproteobacteria</taxon>
        <taxon>Rhodobacterales</taxon>
        <taxon>Rhodobacter group</taxon>
        <taxon>Rhodobacter</taxon>
    </lineage>
</organism>
<protein>
    <submittedName>
        <fullName evidence="1">Uncharacterized protein</fullName>
    </submittedName>
</protein>
<sequence length="155" mass="17479">MPPRHRDPLTKDLFAWEPPQISVGYSAEVTGRGPLDSRISRLIGQALRDARDDGLTRAKVAARMSEYLHRPVSESILNKWTSEGSEDHRIPMDAFIALVEATGAKALLGFAPGEFGLTVIESEYAEMIKLHLIREKRQELDAQEQAIMAKWKVRR</sequence>
<proteinExistence type="predicted"/>
<evidence type="ECO:0000313" key="2">
    <source>
        <dbReference type="Proteomes" id="UP000310597"/>
    </source>
</evidence>